<evidence type="ECO:0000313" key="9">
    <source>
        <dbReference type="EMBL" id="KAF5180976.1"/>
    </source>
</evidence>
<gene>
    <name evidence="9" type="ORF">FRX31_029439</name>
</gene>
<feature type="repeat" description="TPR" evidence="7">
    <location>
        <begin position="194"/>
        <end position="227"/>
    </location>
</feature>
<dbReference type="Gene3D" id="1.25.40.10">
    <property type="entry name" value="Tetratricopeptide repeat domain"/>
    <property type="match status" value="1"/>
</dbReference>
<dbReference type="OrthoDB" id="10258631at2759"/>
<dbReference type="InterPro" id="IPR011990">
    <property type="entry name" value="TPR-like_helical_dom_sf"/>
</dbReference>
<feature type="compositionally biased region" description="Basic and acidic residues" evidence="8">
    <location>
        <begin position="423"/>
        <end position="436"/>
    </location>
</feature>
<organism evidence="9 10">
    <name type="scientific">Thalictrum thalictroides</name>
    <name type="common">Rue-anemone</name>
    <name type="synonym">Anemone thalictroides</name>
    <dbReference type="NCBI Taxonomy" id="46969"/>
    <lineage>
        <taxon>Eukaryota</taxon>
        <taxon>Viridiplantae</taxon>
        <taxon>Streptophyta</taxon>
        <taxon>Embryophyta</taxon>
        <taxon>Tracheophyta</taxon>
        <taxon>Spermatophyta</taxon>
        <taxon>Magnoliopsida</taxon>
        <taxon>Ranunculales</taxon>
        <taxon>Ranunculaceae</taxon>
        <taxon>Thalictroideae</taxon>
        <taxon>Thalictrum</taxon>
    </lineage>
</organism>
<dbReference type="Proteomes" id="UP000554482">
    <property type="component" value="Unassembled WGS sequence"/>
</dbReference>
<keyword evidence="3 7" id="KW-0802">TPR repeat</keyword>
<evidence type="ECO:0000256" key="5">
    <source>
        <dbReference type="ARBA" id="ARBA00023242"/>
    </source>
</evidence>
<dbReference type="AlphaFoldDB" id="A0A7J6V7H8"/>
<dbReference type="InterPro" id="IPR044961">
    <property type="entry name" value="MS5/SDI1"/>
</dbReference>
<dbReference type="EMBL" id="JABWDY010036741">
    <property type="protein sequence ID" value="KAF5180976.1"/>
    <property type="molecule type" value="Genomic_DNA"/>
</dbReference>
<name>A0A7J6V7H8_THATH</name>
<evidence type="ECO:0000256" key="6">
    <source>
        <dbReference type="ARBA" id="ARBA00025750"/>
    </source>
</evidence>
<dbReference type="PANTHER" id="PTHR36326">
    <property type="entry name" value="PROTEIN POLLENLESS 3-LIKE 2"/>
    <property type="match status" value="1"/>
</dbReference>
<keyword evidence="10" id="KW-1185">Reference proteome</keyword>
<evidence type="ECO:0000256" key="1">
    <source>
        <dbReference type="ARBA" id="ARBA00004123"/>
    </source>
</evidence>
<proteinExistence type="inferred from homology"/>
<dbReference type="SUPFAM" id="SSF48452">
    <property type="entry name" value="TPR-like"/>
    <property type="match status" value="1"/>
</dbReference>
<dbReference type="GO" id="GO:0005634">
    <property type="term" value="C:nucleus"/>
    <property type="evidence" value="ECO:0007669"/>
    <property type="project" value="UniProtKB-SubCell"/>
</dbReference>
<keyword evidence="5" id="KW-0539">Nucleus</keyword>
<feature type="region of interest" description="Disordered" evidence="8">
    <location>
        <begin position="1"/>
        <end position="23"/>
    </location>
</feature>
<evidence type="ECO:0000256" key="8">
    <source>
        <dbReference type="SAM" id="MobiDB-lite"/>
    </source>
</evidence>
<sequence length="680" mass="77180">MWIDSKKVDMKEFSTPPPPLPSRWRSAPCTPIQTLLEMNESPQLPATIARVDSFHVIHKVPSGDSPYVKAKHVQLIDKDPGKAVSLFWSAINVGDRVDSALKDMAIVMKQLDRTDEAIEAIKSFRHLCTPQAQESLDNVLIDLYKRGGRIEEHIELLHHKLRLIDEGVAFGGKKTKRARSQGKKFHVSIEQERSRLLGNLGWAYMQRNDYKTAEEIYRKALSIEPDKNKQCNLAICLMNRGQIMEAKSLLQTVTPSSTDRELADPFIKSFDRAYEMLTELESKSSPNRNDHKEEIKTGICRSFTHPISINSKPVDSASPIEEPLLLKRGSYVCEDRLDSFGFDKGRWNRDIGREEKGDCHSCRKSLFADKWKKENCSPNLSESENGMSGGKNVEPFSKSRMEKGGTRKNIRTFGFHNYSNRSPDGDWRRRSWDNDANKNQATITPSKPPIFIESKCGLQSSGGDCRKTSWVFEADSEVTVKDSASKYIGGEETPEAHNDIDSTAESSTSKYLCSSFRSGKSWADMVEEEEELLRECKDNSISTWEYPSFQTPCKSVDRWNDEKFFHNENMDSNIIGSTPELTTQPRRDGYTQTLIRKLELVNLKEEEHIKTTASCSYSNPTARRTLAFGKTDSADLFRPSPLRKQVLFNCEHDNTAGHGKNSKPVGGRSRRLQVFQEITP</sequence>
<evidence type="ECO:0000256" key="2">
    <source>
        <dbReference type="ARBA" id="ARBA00022737"/>
    </source>
</evidence>
<keyword evidence="2" id="KW-0677">Repeat</keyword>
<dbReference type="PANTHER" id="PTHR36326:SF4">
    <property type="entry name" value="PROTEIN POLLENLESS 3-LIKE 1"/>
    <property type="match status" value="1"/>
</dbReference>
<feature type="region of interest" description="Disordered" evidence="8">
    <location>
        <begin position="423"/>
        <end position="448"/>
    </location>
</feature>
<dbReference type="PROSITE" id="PS50005">
    <property type="entry name" value="TPR"/>
    <property type="match status" value="1"/>
</dbReference>
<feature type="compositionally biased region" description="Basic and acidic residues" evidence="8">
    <location>
        <begin position="1"/>
        <end position="12"/>
    </location>
</feature>
<comment type="subcellular location">
    <subcellularLocation>
        <location evidence="1">Nucleus</location>
    </subcellularLocation>
</comment>
<evidence type="ECO:0000256" key="3">
    <source>
        <dbReference type="ARBA" id="ARBA00022803"/>
    </source>
</evidence>
<evidence type="ECO:0000313" key="10">
    <source>
        <dbReference type="Proteomes" id="UP000554482"/>
    </source>
</evidence>
<feature type="region of interest" description="Disordered" evidence="8">
    <location>
        <begin position="378"/>
        <end position="405"/>
    </location>
</feature>
<reference evidence="9 10" key="1">
    <citation type="submission" date="2020-06" db="EMBL/GenBank/DDBJ databases">
        <title>Transcriptomic and genomic resources for Thalictrum thalictroides and T. hernandezii: Facilitating candidate gene discovery in an emerging model plant lineage.</title>
        <authorList>
            <person name="Arias T."/>
            <person name="Riano-Pachon D.M."/>
            <person name="Di Stilio V.S."/>
        </authorList>
    </citation>
    <scope>NUCLEOTIDE SEQUENCE [LARGE SCALE GENOMIC DNA]</scope>
    <source>
        <strain evidence="10">cv. WT478/WT964</strain>
        <tissue evidence="9">Leaves</tissue>
    </source>
</reference>
<keyword evidence="4" id="KW-0175">Coiled coil</keyword>
<comment type="similarity">
    <text evidence="6">Belongs to the MS5 protein family.</text>
</comment>
<dbReference type="PROSITE" id="PS50293">
    <property type="entry name" value="TPR_REGION"/>
    <property type="match status" value="1"/>
</dbReference>
<accession>A0A7J6V7H8</accession>
<dbReference type="InterPro" id="IPR019734">
    <property type="entry name" value="TPR_rpt"/>
</dbReference>
<evidence type="ECO:0000256" key="7">
    <source>
        <dbReference type="PROSITE-ProRule" id="PRU00339"/>
    </source>
</evidence>
<dbReference type="SMART" id="SM00028">
    <property type="entry name" value="TPR"/>
    <property type="match status" value="1"/>
</dbReference>
<evidence type="ECO:0000256" key="4">
    <source>
        <dbReference type="ARBA" id="ARBA00023054"/>
    </source>
</evidence>
<protein>
    <submittedName>
        <fullName evidence="9">Pollenless 3-like</fullName>
    </submittedName>
</protein>
<dbReference type="Pfam" id="PF00515">
    <property type="entry name" value="TPR_1"/>
    <property type="match status" value="1"/>
</dbReference>
<comment type="caution">
    <text evidence="9">The sequence shown here is derived from an EMBL/GenBank/DDBJ whole genome shotgun (WGS) entry which is preliminary data.</text>
</comment>